<dbReference type="RefSeq" id="WP_184266317.1">
    <property type="nucleotide sequence ID" value="NZ_JACIIX010000023.1"/>
</dbReference>
<gene>
    <name evidence="3" type="ORF">FHS48_003848</name>
</gene>
<name>A0A7W9ZLG1_NOVIT</name>
<dbReference type="EMBL" id="JACIIX010000023">
    <property type="protein sequence ID" value="MBB6212394.1"/>
    <property type="molecule type" value="Genomic_DNA"/>
</dbReference>
<comment type="caution">
    <text evidence="3">The sequence shown here is derived from an EMBL/GenBank/DDBJ whole genome shotgun (WGS) entry which is preliminary data.</text>
</comment>
<dbReference type="NCBIfam" id="TIGR03951">
    <property type="entry name" value="Fe_III_red_FhuF"/>
    <property type="match status" value="1"/>
</dbReference>
<evidence type="ECO:0000313" key="4">
    <source>
        <dbReference type="Proteomes" id="UP000544872"/>
    </source>
</evidence>
<dbReference type="Proteomes" id="UP000544872">
    <property type="component" value="Unassembled WGS sequence"/>
</dbReference>
<reference evidence="3 4" key="1">
    <citation type="submission" date="2020-08" db="EMBL/GenBank/DDBJ databases">
        <title>Genomic Encyclopedia of Type Strains, Phase IV (KMG-IV): sequencing the most valuable type-strain genomes for metagenomic binning, comparative biology and taxonomic classification.</title>
        <authorList>
            <person name="Goeker M."/>
        </authorList>
    </citation>
    <scope>NUCLEOTIDE SEQUENCE [LARGE SCALE GENOMIC DNA]</scope>
    <source>
        <strain evidence="3 4">DSM 11590</strain>
    </source>
</reference>
<organism evidence="3 4">
    <name type="scientific">Novispirillum itersonii</name>
    <name type="common">Aquaspirillum itersonii</name>
    <dbReference type="NCBI Taxonomy" id="189"/>
    <lineage>
        <taxon>Bacteria</taxon>
        <taxon>Pseudomonadati</taxon>
        <taxon>Pseudomonadota</taxon>
        <taxon>Alphaproteobacteria</taxon>
        <taxon>Rhodospirillales</taxon>
        <taxon>Novispirillaceae</taxon>
        <taxon>Novispirillum</taxon>
    </lineage>
</organism>
<dbReference type="AlphaFoldDB" id="A0A7W9ZLG1"/>
<proteinExistence type="predicted"/>
<accession>A0A7W9ZLG1</accession>
<evidence type="ECO:0000313" key="3">
    <source>
        <dbReference type="EMBL" id="MBB6212394.1"/>
    </source>
</evidence>
<dbReference type="InterPro" id="IPR008090">
    <property type="entry name" value="Fe_iron_reduct"/>
</dbReference>
<sequence length="249" mass="27242">MQPACTSQPETLNLMLDQRMTGYLSGCRTVRFCAPAALPEQTATCIPADHLLDPDVINALIDRYAATHTEGTDRRGLASIWAQYFFGVLLPPLAIAVLTADAPAAADPALWRMHLSADGLPERFDIACAAPAVPTDLAAFETVIAPLLDSLHRATRLSRRVLWNSVGNVLEWGLTEQAKEAPALSARLRPALDLFAQERLSPDHPNPLYRPVAYVEDQRIRTVCCLRNRLPELGNCGNCPLTHAEMLKG</sequence>
<dbReference type="GO" id="GO:0051537">
    <property type="term" value="F:2 iron, 2 sulfur cluster binding"/>
    <property type="evidence" value="ECO:0007669"/>
    <property type="project" value="InterPro"/>
</dbReference>
<dbReference type="InterPro" id="IPR024726">
    <property type="entry name" value="FhuF_C"/>
</dbReference>
<feature type="domain" description="Aerobactin siderophore biosynthesis IucA/IucC-like C-terminal" evidence="1">
    <location>
        <begin position="79"/>
        <end position="213"/>
    </location>
</feature>
<protein>
    <submittedName>
        <fullName evidence="3">Ferric iron reductase protein FhuF</fullName>
    </submittedName>
</protein>
<feature type="domain" description="Ferric siderophore reductase C-terminal" evidence="2">
    <location>
        <begin position="221"/>
        <end position="241"/>
    </location>
</feature>
<dbReference type="GO" id="GO:0003824">
    <property type="term" value="F:catalytic activity"/>
    <property type="evidence" value="ECO:0007669"/>
    <property type="project" value="UniProtKB-ARBA"/>
</dbReference>
<dbReference type="Pfam" id="PF11575">
    <property type="entry name" value="FhuF_C"/>
    <property type="match status" value="1"/>
</dbReference>
<evidence type="ECO:0000259" key="2">
    <source>
        <dbReference type="Pfam" id="PF11575"/>
    </source>
</evidence>
<dbReference type="InterPro" id="IPR022770">
    <property type="entry name" value="IucA/IucC-like_C"/>
</dbReference>
<dbReference type="PRINTS" id="PR01714">
    <property type="entry name" value="2FE2SRDCTASE"/>
</dbReference>
<keyword evidence="4" id="KW-1185">Reference proteome</keyword>
<evidence type="ECO:0000259" key="1">
    <source>
        <dbReference type="Pfam" id="PF06276"/>
    </source>
</evidence>
<dbReference type="Pfam" id="PF06276">
    <property type="entry name" value="FhuF"/>
    <property type="match status" value="1"/>
</dbReference>